<keyword evidence="1" id="KW-0812">Transmembrane</keyword>
<dbReference type="EMBL" id="JARIHO010000009">
    <property type="protein sequence ID" value="KAJ7355301.1"/>
    <property type="molecule type" value="Genomic_DNA"/>
</dbReference>
<feature type="transmembrane region" description="Helical" evidence="1">
    <location>
        <begin position="56"/>
        <end position="74"/>
    </location>
</feature>
<evidence type="ECO:0000256" key="1">
    <source>
        <dbReference type="SAM" id="Phobius"/>
    </source>
</evidence>
<organism evidence="2 3">
    <name type="scientific">Mycena albidolilacea</name>
    <dbReference type="NCBI Taxonomy" id="1033008"/>
    <lineage>
        <taxon>Eukaryota</taxon>
        <taxon>Fungi</taxon>
        <taxon>Dikarya</taxon>
        <taxon>Basidiomycota</taxon>
        <taxon>Agaricomycotina</taxon>
        <taxon>Agaricomycetes</taxon>
        <taxon>Agaricomycetidae</taxon>
        <taxon>Agaricales</taxon>
        <taxon>Marasmiineae</taxon>
        <taxon>Mycenaceae</taxon>
        <taxon>Mycena</taxon>
    </lineage>
</organism>
<gene>
    <name evidence="2" type="ORF">DFH08DRAFT_852136</name>
</gene>
<comment type="caution">
    <text evidence="2">The sequence shown here is derived from an EMBL/GenBank/DDBJ whole genome shotgun (WGS) entry which is preliminary data.</text>
</comment>
<keyword evidence="1" id="KW-0472">Membrane</keyword>
<dbReference type="Proteomes" id="UP001218218">
    <property type="component" value="Unassembled WGS sequence"/>
</dbReference>
<keyword evidence="1" id="KW-1133">Transmembrane helix</keyword>
<evidence type="ECO:0000313" key="3">
    <source>
        <dbReference type="Proteomes" id="UP001218218"/>
    </source>
</evidence>
<dbReference type="AlphaFoldDB" id="A0AAD7ADN9"/>
<sequence>MGSYTSVMNDTTSTLYIKYAANHLALDVVAVVTAALGVIAAVVTGGILVLAISAPVIVAALGVGGGVLSLAALVTGSIDLSAKEGGYHAVAPGGTYRSEKLTLSLIHQADVKLTSVVDDVTIDMWSGSFTVVTGPTAGSTKKYKMSQQLSHLDHQRVSINDNSNPLDLAQSLFENFTRVHYETSGTGLQEKLAVQQSCSLSDLE</sequence>
<evidence type="ECO:0000313" key="2">
    <source>
        <dbReference type="EMBL" id="KAJ7355301.1"/>
    </source>
</evidence>
<proteinExistence type="predicted"/>
<name>A0AAD7ADN9_9AGAR</name>
<accession>A0AAD7ADN9</accession>
<feature type="transmembrane region" description="Helical" evidence="1">
    <location>
        <begin position="24"/>
        <end position="50"/>
    </location>
</feature>
<reference evidence="2" key="1">
    <citation type="submission" date="2023-03" db="EMBL/GenBank/DDBJ databases">
        <title>Massive genome expansion in bonnet fungi (Mycena s.s.) driven by repeated elements and novel gene families across ecological guilds.</title>
        <authorList>
            <consortium name="Lawrence Berkeley National Laboratory"/>
            <person name="Harder C.B."/>
            <person name="Miyauchi S."/>
            <person name="Viragh M."/>
            <person name="Kuo A."/>
            <person name="Thoen E."/>
            <person name="Andreopoulos B."/>
            <person name="Lu D."/>
            <person name="Skrede I."/>
            <person name="Drula E."/>
            <person name="Henrissat B."/>
            <person name="Morin E."/>
            <person name="Kohler A."/>
            <person name="Barry K."/>
            <person name="LaButti K."/>
            <person name="Morin E."/>
            <person name="Salamov A."/>
            <person name="Lipzen A."/>
            <person name="Mereny Z."/>
            <person name="Hegedus B."/>
            <person name="Baldrian P."/>
            <person name="Stursova M."/>
            <person name="Weitz H."/>
            <person name="Taylor A."/>
            <person name="Grigoriev I.V."/>
            <person name="Nagy L.G."/>
            <person name="Martin F."/>
            <person name="Kauserud H."/>
        </authorList>
    </citation>
    <scope>NUCLEOTIDE SEQUENCE</scope>
    <source>
        <strain evidence="2">CBHHK002</strain>
    </source>
</reference>
<protein>
    <submittedName>
        <fullName evidence="2">Uncharacterized protein</fullName>
    </submittedName>
</protein>
<keyword evidence="3" id="KW-1185">Reference proteome</keyword>